<dbReference type="PANTHER" id="PTHR10366">
    <property type="entry name" value="NAD DEPENDENT EPIMERASE/DEHYDRATASE"/>
    <property type="match status" value="1"/>
</dbReference>
<protein>
    <submittedName>
        <fullName evidence="4">Putative D-lactaldehyde dehydrogenase</fullName>
    </submittedName>
</protein>
<comment type="caution">
    <text evidence="4">The sequence shown here is derived from an EMBL/GenBank/DDBJ whole genome shotgun (WGS) entry which is preliminary data.</text>
</comment>
<dbReference type="InterPro" id="IPR001509">
    <property type="entry name" value="Epimerase_deHydtase"/>
</dbReference>
<reference evidence="4 5" key="1">
    <citation type="submission" date="2016-07" db="EMBL/GenBank/DDBJ databases">
        <title>Pervasive Adenine N6-methylation of Active Genes in Fungi.</title>
        <authorList>
            <consortium name="DOE Joint Genome Institute"/>
            <person name="Mondo S.J."/>
            <person name="Dannebaum R.O."/>
            <person name="Kuo R.C."/>
            <person name="Labutti K."/>
            <person name="Haridas S."/>
            <person name="Kuo A."/>
            <person name="Salamov A."/>
            <person name="Ahrendt S.R."/>
            <person name="Lipzen A."/>
            <person name="Sullivan W."/>
            <person name="Andreopoulos W.B."/>
            <person name="Clum A."/>
            <person name="Lindquist E."/>
            <person name="Daum C."/>
            <person name="Ramamoorthy G.K."/>
            <person name="Gryganskyi A."/>
            <person name="Culley D."/>
            <person name="Magnuson J.K."/>
            <person name="James T.Y."/>
            <person name="O'Malley M.A."/>
            <person name="Stajich J.E."/>
            <person name="Spatafora J.W."/>
            <person name="Visel A."/>
            <person name="Grigoriev I.V."/>
        </authorList>
    </citation>
    <scope>NUCLEOTIDE SEQUENCE [LARGE SCALE GENOMIC DNA]</scope>
    <source>
        <strain evidence="4 5">68-887.2</strain>
    </source>
</reference>
<dbReference type="OrthoDB" id="2735536at2759"/>
<dbReference type="InterPro" id="IPR036291">
    <property type="entry name" value="NAD(P)-bd_dom_sf"/>
</dbReference>
<dbReference type="PANTHER" id="PTHR10366:SF564">
    <property type="entry name" value="STEROL-4-ALPHA-CARBOXYLATE 3-DEHYDROGENASE, DECARBOXYLATING"/>
    <property type="match status" value="1"/>
</dbReference>
<dbReference type="Gene3D" id="3.40.50.720">
    <property type="entry name" value="NAD(P)-binding Rossmann-like Domain"/>
    <property type="match status" value="1"/>
</dbReference>
<dbReference type="STRING" id="71784.A0A1Y2AX12"/>
<name>A0A1Y2AX12_9TREE</name>
<dbReference type="EMBL" id="MCFC01000044">
    <property type="protein sequence ID" value="ORY26767.1"/>
    <property type="molecule type" value="Genomic_DNA"/>
</dbReference>
<dbReference type="GO" id="GO:0016616">
    <property type="term" value="F:oxidoreductase activity, acting on the CH-OH group of donors, NAD or NADP as acceptor"/>
    <property type="evidence" value="ECO:0007669"/>
    <property type="project" value="TreeGrafter"/>
</dbReference>
<dbReference type="CDD" id="cd05227">
    <property type="entry name" value="AR_SDR_e"/>
    <property type="match status" value="1"/>
</dbReference>
<dbReference type="SUPFAM" id="SSF51735">
    <property type="entry name" value="NAD(P)-binding Rossmann-fold domains"/>
    <property type="match status" value="1"/>
</dbReference>
<dbReference type="Pfam" id="PF01370">
    <property type="entry name" value="Epimerase"/>
    <property type="match status" value="1"/>
</dbReference>
<dbReference type="InterPro" id="IPR050425">
    <property type="entry name" value="NAD(P)_dehydrat-like"/>
</dbReference>
<dbReference type="FunCoup" id="A0A1Y2AX12">
    <property type="interactions" value="47"/>
</dbReference>
<keyword evidence="5" id="KW-1185">Reference proteome</keyword>
<dbReference type="InParanoid" id="A0A1Y2AX12"/>
<evidence type="ECO:0000313" key="5">
    <source>
        <dbReference type="Proteomes" id="UP000193986"/>
    </source>
</evidence>
<dbReference type="Proteomes" id="UP000193986">
    <property type="component" value="Unassembled WGS sequence"/>
</dbReference>
<accession>A0A1Y2AX12</accession>
<keyword evidence="1" id="KW-0560">Oxidoreductase</keyword>
<gene>
    <name evidence="4" type="ORF">BCR39DRAFT_540153</name>
</gene>
<evidence type="ECO:0000256" key="1">
    <source>
        <dbReference type="ARBA" id="ARBA00023002"/>
    </source>
</evidence>
<comment type="similarity">
    <text evidence="2">Belongs to the NAD(P)-dependent epimerase/dehydratase family. Dihydroflavonol-4-reductase subfamily.</text>
</comment>
<evidence type="ECO:0000259" key="3">
    <source>
        <dbReference type="Pfam" id="PF01370"/>
    </source>
</evidence>
<evidence type="ECO:0000256" key="2">
    <source>
        <dbReference type="ARBA" id="ARBA00023445"/>
    </source>
</evidence>
<sequence length="341" mass="36835">MVAISPEETVLVTGASGFIAAHLCQLLLAEGYRVRGTVRTNAKGDYLKNLFEGKGEFEYVIVEDIAKPGAFEQAVKGVQGIAHTASPFFLNAAKVDDLVKPAVQGTVGVLQSAQKYGDQVKRVVVTSSVAAIMQPGPGPYTLTEDFWNTESPQVLEKEGDAASGPHKYRGSKTLAERAAWEYVKESQPPWDLVVVNPPFAFGPIIHQVSKPEDINTSVATFYAFTHGGKTESDLGTSPGNWADVRDIAQGHLRALIVPEASNRRFILSAGPFTSQEIVDEIHTWKPEVPNVPIGKPGNGKAIASQAVTFSGERASAVLGVTFRSFGECLRDMHESLEKRFP</sequence>
<organism evidence="4 5">
    <name type="scientific">Naematelia encephala</name>
    <dbReference type="NCBI Taxonomy" id="71784"/>
    <lineage>
        <taxon>Eukaryota</taxon>
        <taxon>Fungi</taxon>
        <taxon>Dikarya</taxon>
        <taxon>Basidiomycota</taxon>
        <taxon>Agaricomycotina</taxon>
        <taxon>Tremellomycetes</taxon>
        <taxon>Tremellales</taxon>
        <taxon>Naemateliaceae</taxon>
        <taxon>Naematelia</taxon>
    </lineage>
</organism>
<proteinExistence type="inferred from homology"/>
<evidence type="ECO:0000313" key="4">
    <source>
        <dbReference type="EMBL" id="ORY26767.1"/>
    </source>
</evidence>
<dbReference type="AlphaFoldDB" id="A0A1Y2AX12"/>
<feature type="domain" description="NAD-dependent epimerase/dehydratase" evidence="3">
    <location>
        <begin position="10"/>
        <end position="260"/>
    </location>
</feature>